<accession>A0ABT1Q856</accession>
<evidence type="ECO:0000313" key="1">
    <source>
        <dbReference type="EMBL" id="MCQ4118427.1"/>
    </source>
</evidence>
<evidence type="ECO:0000313" key="2">
    <source>
        <dbReference type="Proteomes" id="UP001524501"/>
    </source>
</evidence>
<reference evidence="1 2" key="1">
    <citation type="submission" date="2022-07" db="EMBL/GenBank/DDBJ databases">
        <title>Degradation activity of malathion, p-nitrophenol and potential low-temperature adaptation strategy of Rhodococcus sp. FXJ9.536.</title>
        <authorList>
            <person name="Huang J."/>
            <person name="Huang Y."/>
        </authorList>
    </citation>
    <scope>NUCLEOTIDE SEQUENCE [LARGE SCALE GENOMIC DNA]</scope>
    <source>
        <strain evidence="1 2">FXJ9.536</strain>
    </source>
</reference>
<keyword evidence="2" id="KW-1185">Reference proteome</keyword>
<dbReference type="RefSeq" id="WP_255965890.1">
    <property type="nucleotide sequence ID" value="NZ_JANFQF010000003.1"/>
</dbReference>
<comment type="caution">
    <text evidence="1">The sequence shown here is derived from an EMBL/GenBank/DDBJ whole genome shotgun (WGS) entry which is preliminary data.</text>
</comment>
<protein>
    <submittedName>
        <fullName evidence="1">Uncharacterized protein</fullName>
    </submittedName>
</protein>
<dbReference type="EMBL" id="JANFQF010000003">
    <property type="protein sequence ID" value="MCQ4118427.1"/>
    <property type="molecule type" value="Genomic_DNA"/>
</dbReference>
<sequence>MFFWPLTFHAFGAALQVFPRWYSGGLDGGLDGAHAASSRARSLCLGGLFTAWCLSSAFG</sequence>
<organism evidence="1 2">
    <name type="scientific">Rhodococcus tibetensis</name>
    <dbReference type="NCBI Taxonomy" id="2965064"/>
    <lineage>
        <taxon>Bacteria</taxon>
        <taxon>Bacillati</taxon>
        <taxon>Actinomycetota</taxon>
        <taxon>Actinomycetes</taxon>
        <taxon>Mycobacteriales</taxon>
        <taxon>Nocardiaceae</taxon>
        <taxon>Rhodococcus</taxon>
    </lineage>
</organism>
<name>A0ABT1Q856_9NOCA</name>
<dbReference type="Proteomes" id="UP001524501">
    <property type="component" value="Unassembled WGS sequence"/>
</dbReference>
<gene>
    <name evidence="1" type="ORF">NOF53_04450</name>
</gene>
<proteinExistence type="predicted"/>